<evidence type="ECO:0000256" key="3">
    <source>
        <dbReference type="ARBA" id="ARBA00022448"/>
    </source>
</evidence>
<feature type="transmembrane region" description="Helical" evidence="8">
    <location>
        <begin position="361"/>
        <end position="382"/>
    </location>
</feature>
<feature type="region of interest" description="Disordered" evidence="7">
    <location>
        <begin position="1"/>
        <end position="29"/>
    </location>
</feature>
<dbReference type="AlphaFoldDB" id="A0A061S4B2"/>
<dbReference type="GO" id="GO:0046964">
    <property type="term" value="F:3'-phosphoadenosine 5'-phosphosulfate transmembrane transporter activity"/>
    <property type="evidence" value="ECO:0007669"/>
    <property type="project" value="TreeGrafter"/>
</dbReference>
<feature type="transmembrane region" description="Helical" evidence="8">
    <location>
        <begin position="111"/>
        <end position="136"/>
    </location>
</feature>
<keyword evidence="3" id="KW-0813">Transport</keyword>
<dbReference type="GO" id="GO:0000139">
    <property type="term" value="C:Golgi membrane"/>
    <property type="evidence" value="ECO:0007669"/>
    <property type="project" value="TreeGrafter"/>
</dbReference>
<dbReference type="PANTHER" id="PTHR10778">
    <property type="entry name" value="SOLUTE CARRIER FAMILY 35 MEMBER B"/>
    <property type="match status" value="1"/>
</dbReference>
<dbReference type="Pfam" id="PF08449">
    <property type="entry name" value="UAA"/>
    <property type="match status" value="2"/>
</dbReference>
<organism evidence="9">
    <name type="scientific">Tetraselmis sp. GSL018</name>
    <dbReference type="NCBI Taxonomy" id="582737"/>
    <lineage>
        <taxon>Eukaryota</taxon>
        <taxon>Viridiplantae</taxon>
        <taxon>Chlorophyta</taxon>
        <taxon>core chlorophytes</taxon>
        <taxon>Chlorodendrophyceae</taxon>
        <taxon>Chlorodendrales</taxon>
        <taxon>Chlorodendraceae</taxon>
        <taxon>Tetraselmis</taxon>
    </lineage>
</organism>
<reference evidence="9" key="1">
    <citation type="submission" date="2014-05" db="EMBL/GenBank/DDBJ databases">
        <title>The transcriptome of the halophilic microalga Tetraselmis sp. GSL018 isolated from the Great Salt Lake, Utah.</title>
        <authorList>
            <person name="Jinkerson R.E."/>
            <person name="D'Adamo S."/>
            <person name="Posewitz M.C."/>
        </authorList>
    </citation>
    <scope>NUCLEOTIDE SEQUENCE</scope>
    <source>
        <strain evidence="9">GSL018</strain>
    </source>
</reference>
<keyword evidence="5 8" id="KW-1133">Transmembrane helix</keyword>
<dbReference type="PANTHER" id="PTHR10778:SF8">
    <property type="entry name" value="ADENOSINE 3'-PHOSPHO 5'-PHOSPHOSULFATE TRANSPORTER 2"/>
    <property type="match status" value="1"/>
</dbReference>
<dbReference type="EMBL" id="GBEZ01006309">
    <property type="protein sequence ID" value="JAC79078.1"/>
    <property type="molecule type" value="Transcribed_RNA"/>
</dbReference>
<feature type="transmembrane region" description="Helical" evidence="8">
    <location>
        <begin position="335"/>
        <end position="354"/>
    </location>
</feature>
<sequence length="426" mass="45636">MSAVQTHGRDVESQPSVSSSASAASTDSNAIKDNPTQVFNTPKLLLLSGTVYISFLLHDYLQERIWRLPGFNFPQMMTLFEFFSCTIFPFVEIVTQNTALSRGNPVRFAALSLLVVTSMVLGTASLAYVSFPIKVVAKSTKLLPTMAAGTLLLGRRFLSWHYLAAACLCLGLAGFASSDPHTSGAGSTCFGISLLGCGTLAPQRPTASNRPPGVRPGALPFLCPASLTSTSACTLCLVPPSLPIPYRGSRALAGRQSSDAANAVCRVSVCLDAFTPNIQQRFLGNFPGSDKRTSEAEVMMFTNLFGCFLLVPSSFFTGELVPALDFMIETPKTAVYLSVLAVTTYTGVSAYMRLISNYSGVTAAVVTTSRKVVTIVLSFVFFPKGANWGHVMSGAVVLLGVVFNDVARRAERQQMKACMKSTLEHH</sequence>
<keyword evidence="6 8" id="KW-0472">Membrane</keyword>
<evidence type="ECO:0000256" key="5">
    <source>
        <dbReference type="ARBA" id="ARBA00022989"/>
    </source>
</evidence>
<dbReference type="InterPro" id="IPR037185">
    <property type="entry name" value="EmrE-like"/>
</dbReference>
<evidence type="ECO:0000256" key="8">
    <source>
        <dbReference type="SAM" id="Phobius"/>
    </source>
</evidence>
<feature type="transmembrane region" description="Helical" evidence="8">
    <location>
        <begin position="44"/>
        <end position="61"/>
    </location>
</feature>
<evidence type="ECO:0000256" key="1">
    <source>
        <dbReference type="ARBA" id="ARBA00004141"/>
    </source>
</evidence>
<feature type="transmembrane region" description="Helical" evidence="8">
    <location>
        <begin position="298"/>
        <end position="315"/>
    </location>
</feature>
<dbReference type="GO" id="GO:0005789">
    <property type="term" value="C:endoplasmic reticulum membrane"/>
    <property type="evidence" value="ECO:0007669"/>
    <property type="project" value="TreeGrafter"/>
</dbReference>
<proteinExistence type="inferred from homology"/>
<name>A0A061S4B2_9CHLO</name>
<feature type="compositionally biased region" description="Low complexity" evidence="7">
    <location>
        <begin position="13"/>
        <end position="29"/>
    </location>
</feature>
<dbReference type="InterPro" id="IPR013657">
    <property type="entry name" value="SCL35B1-4/HUT1"/>
</dbReference>
<protein>
    <submittedName>
        <fullName evidence="9">Solute carrier family member b3</fullName>
    </submittedName>
</protein>
<evidence type="ECO:0000256" key="2">
    <source>
        <dbReference type="ARBA" id="ARBA00008349"/>
    </source>
</evidence>
<feature type="transmembrane region" description="Helical" evidence="8">
    <location>
        <begin position="157"/>
        <end position="176"/>
    </location>
</feature>
<evidence type="ECO:0000256" key="4">
    <source>
        <dbReference type="ARBA" id="ARBA00022692"/>
    </source>
</evidence>
<feature type="transmembrane region" description="Helical" evidence="8">
    <location>
        <begin position="388"/>
        <end position="407"/>
    </location>
</feature>
<comment type="subcellular location">
    <subcellularLocation>
        <location evidence="1">Membrane</location>
        <topology evidence="1">Multi-pass membrane protein</topology>
    </subcellularLocation>
</comment>
<accession>A0A061S4B2</accession>
<evidence type="ECO:0000256" key="6">
    <source>
        <dbReference type="ARBA" id="ARBA00023136"/>
    </source>
</evidence>
<evidence type="ECO:0000256" key="7">
    <source>
        <dbReference type="SAM" id="MobiDB-lite"/>
    </source>
</evidence>
<evidence type="ECO:0000313" key="9">
    <source>
        <dbReference type="EMBL" id="JAC79078.1"/>
    </source>
</evidence>
<dbReference type="SUPFAM" id="SSF103481">
    <property type="entry name" value="Multidrug resistance efflux transporter EmrE"/>
    <property type="match status" value="1"/>
</dbReference>
<comment type="similarity">
    <text evidence="2">Belongs to the nucleotide-sugar transporter family. UDP-galactose:UMP antiporter (TC 2.A.7.11) subfamily.</text>
</comment>
<feature type="transmembrane region" description="Helical" evidence="8">
    <location>
        <begin position="73"/>
        <end position="91"/>
    </location>
</feature>
<gene>
    <name evidence="9" type="ORF">TSPGSL018_13599</name>
</gene>
<keyword evidence="4 8" id="KW-0812">Transmembrane</keyword>